<proteinExistence type="predicted"/>
<evidence type="ECO:0000313" key="1">
    <source>
        <dbReference type="EMBL" id="MBO4209457.1"/>
    </source>
</evidence>
<organism evidence="1 2">
    <name type="scientific">Micromonospora echinofusca</name>
    <dbReference type="NCBI Taxonomy" id="47858"/>
    <lineage>
        <taxon>Bacteria</taxon>
        <taxon>Bacillati</taxon>
        <taxon>Actinomycetota</taxon>
        <taxon>Actinomycetes</taxon>
        <taxon>Micromonosporales</taxon>
        <taxon>Micromonosporaceae</taxon>
        <taxon>Micromonospora</taxon>
    </lineage>
</organism>
<dbReference type="Proteomes" id="UP000823521">
    <property type="component" value="Unassembled WGS sequence"/>
</dbReference>
<protein>
    <recommendedName>
        <fullName evidence="3">Peptidase MA superfamily</fullName>
    </recommendedName>
</protein>
<reference evidence="1 2" key="1">
    <citation type="submission" date="2019-12" db="EMBL/GenBank/DDBJ databases">
        <title>Whole genome sequencing of endophytic Actinobacterium Micromonospora sp. MPMI6T.</title>
        <authorList>
            <person name="Evv R."/>
            <person name="Podile A.R."/>
        </authorList>
    </citation>
    <scope>NUCLEOTIDE SEQUENCE [LARGE SCALE GENOMIC DNA]</scope>
    <source>
        <strain evidence="1 2">MPMI6</strain>
    </source>
</reference>
<dbReference type="EMBL" id="WVUH01000304">
    <property type="protein sequence ID" value="MBO4209457.1"/>
    <property type="molecule type" value="Genomic_DNA"/>
</dbReference>
<name>A0ABS3VY41_MICEH</name>
<evidence type="ECO:0008006" key="3">
    <source>
        <dbReference type="Google" id="ProtNLM"/>
    </source>
</evidence>
<gene>
    <name evidence="1" type="ORF">GSF22_26210</name>
</gene>
<dbReference type="RefSeq" id="WP_208816421.1">
    <property type="nucleotide sequence ID" value="NZ_WVUH01000304.1"/>
</dbReference>
<evidence type="ECO:0000313" key="2">
    <source>
        <dbReference type="Proteomes" id="UP000823521"/>
    </source>
</evidence>
<comment type="caution">
    <text evidence="1">The sequence shown here is derived from an EMBL/GenBank/DDBJ whole genome shotgun (WGS) entry which is preliminary data.</text>
</comment>
<accession>A0ABS3VY41</accession>
<keyword evidence="2" id="KW-1185">Reference proteome</keyword>
<sequence>MTGVDQPSRPRRWWPVGLASAAAAALLGAVLPTTLLSGPDAGPPAPAASPRPGDPPAVLARWLGERIGAELHRQAGALLRGDEAAWLAVAEPPAQPDLRRRYAALRAMQVSVWQAEPVGVPEPVDGQPGQWQLRVVHRHCFVDPDCLPAPVQVQTRWRLVAGVPRLLAVDPVGGTTGSRPWEVSELAVTVGERTLVATTPALRGQLPALLRDAEEAARTADRYAVGTPPTRYVVYYAGAGEWRRWFGGGRAGWTAGYAVSTGGRHEVVLNSVGLRDGFVDDLLRHELTHVATLPVRDPSADETWWLVEGLAELAGAGGRPVARYQELPQVRRLVTGDWNGRLDGAAPPAGAGADRVAAGYGVGYLAVRHLALRYGEQALVAFVRAVLHDRRTLDEAARRAFGGHWAVLHEECVAAVRVAVAGD</sequence>